<dbReference type="PANTHER" id="PTHR13243:SF1">
    <property type="entry name" value="NUCLEOLAR PROTEIN 16"/>
    <property type="match status" value="1"/>
</dbReference>
<dbReference type="GO" id="GO:0030687">
    <property type="term" value="C:preribosome, large subunit precursor"/>
    <property type="evidence" value="ECO:0007669"/>
    <property type="project" value="EnsemblFungi"/>
</dbReference>
<evidence type="ECO:0000313" key="9">
    <source>
        <dbReference type="EMBL" id="CCD26384.1"/>
    </source>
</evidence>
<keyword evidence="5" id="KW-0690">Ribosome biogenesis</keyword>
<sequence>MVSVRRRKMNRSSVGKATRRVKDKQRKINIRSNPIIEKNWDYSLTLSQNYKKLGLRAKLQTPAGGQEADLSKVIRKKPTIPSPYADDDDYSENESEDEREDESNSKDEFDENKIPEGEARIQRDEDGNVIKVVYGKMKKFDIDQDIEELKNQNNAEASKTEVVRELEAFANRPTVKKDRIQSSREEEWLERLYDKHGDDYRKMFFDKKLNIYQQSQSDLKRRLTKWKKRHNIE</sequence>
<gene>
    <name evidence="9" type="primary">NDAI0H02100</name>
    <name evidence="9" type="ordered locus">NDAI_0H02100</name>
</gene>
<dbReference type="Pfam" id="PF09420">
    <property type="entry name" value="Nop16"/>
    <property type="match status" value="1"/>
</dbReference>
<dbReference type="Proteomes" id="UP000000689">
    <property type="component" value="Chromosome 8"/>
</dbReference>
<reference evidence="9 10" key="1">
    <citation type="journal article" date="2011" name="Proc. Natl. Acad. Sci. U.S.A.">
        <title>Evolutionary erosion of yeast sex chromosomes by mating-type switching accidents.</title>
        <authorList>
            <person name="Gordon J.L."/>
            <person name="Armisen D."/>
            <person name="Proux-Wera E."/>
            <person name="Oheigeartaigh S.S."/>
            <person name="Byrne K.P."/>
            <person name="Wolfe K.H."/>
        </authorList>
    </citation>
    <scope>NUCLEOTIDE SEQUENCE [LARGE SCALE GENOMIC DNA]</scope>
    <source>
        <strain evidence="10">ATCC 10597 / BCRC 20456 / CBS 421 / NBRC 0211 / NRRL Y-12639</strain>
    </source>
</reference>
<evidence type="ECO:0000256" key="5">
    <source>
        <dbReference type="ARBA" id="ARBA00022517"/>
    </source>
</evidence>
<feature type="region of interest" description="Disordered" evidence="8">
    <location>
        <begin position="1"/>
        <end position="26"/>
    </location>
</feature>
<evidence type="ECO:0000256" key="6">
    <source>
        <dbReference type="ARBA" id="ARBA00022552"/>
    </source>
</evidence>
<proteinExistence type="inferred from homology"/>
<keyword evidence="10" id="KW-1185">Reference proteome</keyword>
<evidence type="ECO:0000313" key="10">
    <source>
        <dbReference type="Proteomes" id="UP000000689"/>
    </source>
</evidence>
<dbReference type="STRING" id="1071378.G0WF23"/>
<evidence type="ECO:0000256" key="8">
    <source>
        <dbReference type="SAM" id="MobiDB-lite"/>
    </source>
</evidence>
<evidence type="ECO:0000256" key="1">
    <source>
        <dbReference type="ARBA" id="ARBA00002889"/>
    </source>
</evidence>
<accession>G0WF23</accession>
<feature type="compositionally biased region" description="Basic residues" evidence="8">
    <location>
        <begin position="1"/>
        <end position="10"/>
    </location>
</feature>
<dbReference type="KEGG" id="ndi:NDAI_0H02100"/>
<protein>
    <recommendedName>
        <fullName evidence="4">Nucleolar protein 16</fullName>
    </recommendedName>
</protein>
<dbReference type="EMBL" id="HE580274">
    <property type="protein sequence ID" value="CCD26384.1"/>
    <property type="molecule type" value="Genomic_DNA"/>
</dbReference>
<feature type="compositionally biased region" description="Basic and acidic residues" evidence="8">
    <location>
        <begin position="102"/>
        <end position="122"/>
    </location>
</feature>
<dbReference type="OrthoDB" id="285729at2759"/>
<feature type="compositionally biased region" description="Basic residues" evidence="8">
    <location>
        <begin position="17"/>
        <end position="26"/>
    </location>
</feature>
<dbReference type="GeneID" id="11495915"/>
<keyword evidence="7" id="KW-0539">Nucleus</keyword>
<dbReference type="OMA" id="MQQTEAD"/>
<dbReference type="GO" id="GO:0042273">
    <property type="term" value="P:ribosomal large subunit biogenesis"/>
    <property type="evidence" value="ECO:0007669"/>
    <property type="project" value="EnsemblFungi"/>
</dbReference>
<keyword evidence="6" id="KW-0698">rRNA processing</keyword>
<dbReference type="HOGENOM" id="CLU_078857_0_0_1"/>
<comment type="subcellular location">
    <subcellularLocation>
        <location evidence="2">Nucleus</location>
        <location evidence="2">Nucleolus</location>
    </subcellularLocation>
</comment>
<comment type="function">
    <text evidence="1">Involved in the biogenesis of the 60S ribosomal subunit.</text>
</comment>
<dbReference type="InterPro" id="IPR019002">
    <property type="entry name" value="Ribosome_biogenesis_Nop16"/>
</dbReference>
<feature type="region of interest" description="Disordered" evidence="8">
    <location>
        <begin position="59"/>
        <end position="122"/>
    </location>
</feature>
<comment type="similarity">
    <text evidence="3">Belongs to the NOP16 family.</text>
</comment>
<evidence type="ECO:0000256" key="7">
    <source>
        <dbReference type="ARBA" id="ARBA00023242"/>
    </source>
</evidence>
<evidence type="ECO:0000256" key="3">
    <source>
        <dbReference type="ARBA" id="ARBA00008479"/>
    </source>
</evidence>
<organism evidence="9 10">
    <name type="scientific">Naumovozyma dairenensis (strain ATCC 10597 / BCRC 20456 / CBS 421 / NBRC 0211 / NRRL Y-12639)</name>
    <name type="common">Saccharomyces dairenensis</name>
    <dbReference type="NCBI Taxonomy" id="1071378"/>
    <lineage>
        <taxon>Eukaryota</taxon>
        <taxon>Fungi</taxon>
        <taxon>Dikarya</taxon>
        <taxon>Ascomycota</taxon>
        <taxon>Saccharomycotina</taxon>
        <taxon>Saccharomycetes</taxon>
        <taxon>Saccharomycetales</taxon>
        <taxon>Saccharomycetaceae</taxon>
        <taxon>Naumovozyma</taxon>
    </lineage>
</organism>
<dbReference type="PANTHER" id="PTHR13243">
    <property type="entry name" value="HSPC111 PROTEIN-RELATED"/>
    <property type="match status" value="1"/>
</dbReference>
<dbReference type="GO" id="GO:0006364">
    <property type="term" value="P:rRNA processing"/>
    <property type="evidence" value="ECO:0007669"/>
    <property type="project" value="UniProtKB-KW"/>
</dbReference>
<dbReference type="GO" id="GO:0005730">
    <property type="term" value="C:nucleolus"/>
    <property type="evidence" value="ECO:0007669"/>
    <property type="project" value="UniProtKB-SubCell"/>
</dbReference>
<dbReference type="AlphaFoldDB" id="G0WF23"/>
<dbReference type="eggNOG" id="KOG4771">
    <property type="taxonomic scope" value="Eukaryota"/>
</dbReference>
<evidence type="ECO:0000256" key="4">
    <source>
        <dbReference type="ARBA" id="ARBA00015522"/>
    </source>
</evidence>
<feature type="compositionally biased region" description="Acidic residues" evidence="8">
    <location>
        <begin position="85"/>
        <end position="101"/>
    </location>
</feature>
<evidence type="ECO:0000256" key="2">
    <source>
        <dbReference type="ARBA" id="ARBA00004604"/>
    </source>
</evidence>
<dbReference type="RefSeq" id="XP_003671627.1">
    <property type="nucleotide sequence ID" value="XM_003671579.1"/>
</dbReference>
<name>G0WF23_NAUDC</name>